<keyword evidence="2" id="KW-0479">Metal-binding</keyword>
<keyword evidence="3" id="KW-0547">Nucleotide-binding</keyword>
<evidence type="ECO:0000313" key="10">
    <source>
        <dbReference type="Proteomes" id="UP000031546"/>
    </source>
</evidence>
<name>A0A0C2DLL9_9STAP</name>
<keyword evidence="4 8" id="KW-0378">Hydrolase</keyword>
<evidence type="ECO:0000256" key="3">
    <source>
        <dbReference type="ARBA" id="ARBA00022741"/>
    </source>
</evidence>
<keyword evidence="5" id="KW-0408">Iron</keyword>
<dbReference type="AlphaFoldDB" id="A0A0C2DLL9"/>
<dbReference type="GO" id="GO:0008803">
    <property type="term" value="F:bis(5'-nucleosyl)-tetraphosphatase (symmetrical) activity"/>
    <property type="evidence" value="ECO:0007669"/>
    <property type="project" value="UniProtKB-EC"/>
</dbReference>
<dbReference type="InterPro" id="IPR003607">
    <property type="entry name" value="HD/PDEase_dom"/>
</dbReference>
<accession>A0A0C2DLL9</accession>
<dbReference type="STRING" id="45670.SN16_04865"/>
<evidence type="ECO:0000256" key="1">
    <source>
        <dbReference type="ARBA" id="ARBA00012506"/>
    </source>
</evidence>
<organism evidence="8 10">
    <name type="scientific">Salinicoccus roseus</name>
    <dbReference type="NCBI Taxonomy" id="45670"/>
    <lineage>
        <taxon>Bacteria</taxon>
        <taxon>Bacillati</taxon>
        <taxon>Bacillota</taxon>
        <taxon>Bacilli</taxon>
        <taxon>Bacillales</taxon>
        <taxon>Staphylococcaceae</taxon>
        <taxon>Salinicoccus</taxon>
    </lineage>
</organism>
<evidence type="ECO:0000313" key="8">
    <source>
        <dbReference type="EMBL" id="KIH70898.1"/>
    </source>
</evidence>
<dbReference type="Proteomes" id="UP000527860">
    <property type="component" value="Unassembled WGS sequence"/>
</dbReference>
<reference evidence="9" key="3">
    <citation type="submission" date="2022-12" db="EMBL/GenBank/DDBJ databases">
        <title>Genome analysis and biological profiling of marine Salinicoccus roseus MOSEL-ME25.</title>
        <authorList>
            <person name="Mirza F.T."/>
            <person name="Xie Y."/>
            <person name="Shinwari Z.K."/>
        </authorList>
    </citation>
    <scope>NUCLEOTIDE SEQUENCE</scope>
    <source>
        <strain evidence="9">MOSEL-ME25</strain>
    </source>
</reference>
<dbReference type="NCBIfam" id="TIGR00488">
    <property type="entry name" value="bis(5'-nucleosyl)-tetraphosphatase (symmetrical) YqeK"/>
    <property type="match status" value="1"/>
</dbReference>
<protein>
    <recommendedName>
        <fullName evidence="1">bis(5'-nucleosyl)-tetraphosphatase (symmetrical)</fullName>
        <ecNumber evidence="1">3.6.1.41</ecNumber>
    </recommendedName>
</protein>
<dbReference type="SMART" id="SM00471">
    <property type="entry name" value="HDc"/>
    <property type="match status" value="1"/>
</dbReference>
<dbReference type="PANTHER" id="PTHR35795">
    <property type="entry name" value="SLR1885 PROTEIN"/>
    <property type="match status" value="1"/>
</dbReference>
<proteinExistence type="predicted"/>
<evidence type="ECO:0000313" key="9">
    <source>
        <dbReference type="EMBL" id="MDB0580114.1"/>
    </source>
</evidence>
<evidence type="ECO:0000313" key="11">
    <source>
        <dbReference type="Proteomes" id="UP000527860"/>
    </source>
</evidence>
<gene>
    <name evidence="9" type="primary">yqeK</name>
    <name evidence="9" type="ORF">F7P68_0006200</name>
    <name evidence="8" type="ORF">SN16_04865</name>
</gene>
<dbReference type="GeneID" id="77844878"/>
<dbReference type="SUPFAM" id="SSF109604">
    <property type="entry name" value="HD-domain/PDEase-like"/>
    <property type="match status" value="1"/>
</dbReference>
<dbReference type="EMBL" id="JABEVU030000001">
    <property type="protein sequence ID" value="MDB0580114.1"/>
    <property type="molecule type" value="Genomic_DNA"/>
</dbReference>
<reference evidence="8 10" key="1">
    <citation type="submission" date="2015-01" db="EMBL/GenBank/DDBJ databases">
        <title>Genome sequences of high lactate-tolerant strain Salinicoccus roseus W12 with industrial interest.</title>
        <authorList>
            <person name="Wang H."/>
            <person name="Yu B."/>
        </authorList>
    </citation>
    <scope>NUCLEOTIDE SEQUENCE [LARGE SCALE GENOMIC DNA]</scope>
    <source>
        <strain evidence="8 10">W12</strain>
    </source>
</reference>
<dbReference type="InterPro" id="IPR051094">
    <property type="entry name" value="Diverse_Catalytic_Enzymes"/>
</dbReference>
<dbReference type="InterPro" id="IPR006674">
    <property type="entry name" value="HD_domain"/>
</dbReference>
<dbReference type="EMBL" id="JXII01000004">
    <property type="protein sequence ID" value="KIH70898.1"/>
    <property type="molecule type" value="Genomic_DNA"/>
</dbReference>
<evidence type="ECO:0000256" key="6">
    <source>
        <dbReference type="ARBA" id="ARBA00049417"/>
    </source>
</evidence>
<reference evidence="9" key="2">
    <citation type="submission" date="2020-04" db="EMBL/GenBank/DDBJ databases">
        <authorList>
            <person name="Tanveer F."/>
            <person name="Xie Y."/>
            <person name="Shinwari Z.K."/>
        </authorList>
    </citation>
    <scope>NUCLEOTIDE SEQUENCE</scope>
    <source>
        <strain evidence="9">MOSEL-ME25</strain>
    </source>
</reference>
<dbReference type="InterPro" id="IPR005249">
    <property type="entry name" value="YqeK"/>
</dbReference>
<dbReference type="Gene3D" id="1.10.3210.10">
    <property type="entry name" value="Hypothetical protein af1432"/>
    <property type="match status" value="1"/>
</dbReference>
<evidence type="ECO:0000256" key="4">
    <source>
        <dbReference type="ARBA" id="ARBA00022801"/>
    </source>
</evidence>
<dbReference type="Proteomes" id="UP000031546">
    <property type="component" value="Unassembled WGS sequence"/>
</dbReference>
<feature type="domain" description="HD/PDEase" evidence="7">
    <location>
        <begin position="14"/>
        <end position="141"/>
    </location>
</feature>
<dbReference type="OrthoDB" id="9782134at2"/>
<sequence length="189" mass="21923">MKHKAAITLVKDKLPEKRYKHSKRVAETAIEMARIYGGDANKCFLAGILHDFSKYDELGEMYQYVTNYKLDPELLSFKAEVLHGPVAAVKMREEHGILDEEIYQAIMNHTTGRSHMSLNEKIIYVADYIEPKRSQPGVDQIRDIVFEEKNLDLAIYEITKANVLHLVSKDRAVYHRTVECLNYYNMVKE</sequence>
<dbReference type="PANTHER" id="PTHR35795:SF1">
    <property type="entry name" value="BIS(5'-NUCLEOSYL)-TETRAPHOSPHATASE, SYMMETRICAL"/>
    <property type="match status" value="1"/>
</dbReference>
<dbReference type="CDD" id="cd00077">
    <property type="entry name" value="HDc"/>
    <property type="match status" value="1"/>
</dbReference>
<dbReference type="EC" id="3.6.1.41" evidence="1"/>
<evidence type="ECO:0000256" key="2">
    <source>
        <dbReference type="ARBA" id="ARBA00022723"/>
    </source>
</evidence>
<evidence type="ECO:0000256" key="5">
    <source>
        <dbReference type="ARBA" id="ARBA00023004"/>
    </source>
</evidence>
<dbReference type="GO" id="GO:0046872">
    <property type="term" value="F:metal ion binding"/>
    <property type="evidence" value="ECO:0007669"/>
    <property type="project" value="UniProtKB-KW"/>
</dbReference>
<evidence type="ECO:0000259" key="7">
    <source>
        <dbReference type="SMART" id="SM00471"/>
    </source>
</evidence>
<keyword evidence="11" id="KW-1185">Reference proteome</keyword>
<comment type="catalytic activity">
    <reaction evidence="6">
        <text>P(1),P(4)-bis(5'-adenosyl) tetraphosphate + H2O = 2 ADP + 2 H(+)</text>
        <dbReference type="Rhea" id="RHEA:24252"/>
        <dbReference type="ChEBI" id="CHEBI:15377"/>
        <dbReference type="ChEBI" id="CHEBI:15378"/>
        <dbReference type="ChEBI" id="CHEBI:58141"/>
        <dbReference type="ChEBI" id="CHEBI:456216"/>
        <dbReference type="EC" id="3.6.1.41"/>
    </reaction>
</comment>
<dbReference type="Pfam" id="PF01966">
    <property type="entry name" value="HD"/>
    <property type="match status" value="1"/>
</dbReference>
<comment type="caution">
    <text evidence="8">The sequence shown here is derived from an EMBL/GenBank/DDBJ whole genome shotgun (WGS) entry which is preliminary data.</text>
</comment>
<dbReference type="RefSeq" id="WP_040105500.1">
    <property type="nucleotide sequence ID" value="NZ_JABEVU030000001.1"/>
</dbReference>
<dbReference type="GO" id="GO:0000166">
    <property type="term" value="F:nucleotide binding"/>
    <property type="evidence" value="ECO:0007669"/>
    <property type="project" value="UniProtKB-KW"/>
</dbReference>